<feature type="compositionally biased region" description="Basic and acidic residues" evidence="1">
    <location>
        <begin position="111"/>
        <end position="128"/>
    </location>
</feature>
<comment type="caution">
    <text evidence="2">The sequence shown here is derived from an EMBL/GenBank/DDBJ whole genome shotgun (WGS) entry which is preliminary data.</text>
</comment>
<evidence type="ECO:0000313" key="2">
    <source>
        <dbReference type="EMBL" id="HIZ62188.1"/>
    </source>
</evidence>
<evidence type="ECO:0000313" key="3">
    <source>
        <dbReference type="Proteomes" id="UP000824105"/>
    </source>
</evidence>
<dbReference type="AlphaFoldDB" id="A0A9D2FJ47"/>
<accession>A0A9D2FJ47</accession>
<feature type="region of interest" description="Disordered" evidence="1">
    <location>
        <begin position="1"/>
        <end position="133"/>
    </location>
</feature>
<reference evidence="2" key="1">
    <citation type="journal article" date="2021" name="PeerJ">
        <title>Extensive microbial diversity within the chicken gut microbiome revealed by metagenomics and culture.</title>
        <authorList>
            <person name="Gilroy R."/>
            <person name="Ravi A."/>
            <person name="Getino M."/>
            <person name="Pursley I."/>
            <person name="Horton D.L."/>
            <person name="Alikhan N.F."/>
            <person name="Baker D."/>
            <person name="Gharbi K."/>
            <person name="Hall N."/>
            <person name="Watson M."/>
            <person name="Adriaenssens E.M."/>
            <person name="Foster-Nyarko E."/>
            <person name="Jarju S."/>
            <person name="Secka A."/>
            <person name="Antonio M."/>
            <person name="Oren A."/>
            <person name="Chaudhuri R.R."/>
            <person name="La Ragione R."/>
            <person name="Hildebrand F."/>
            <person name="Pallen M.J."/>
        </authorList>
    </citation>
    <scope>NUCLEOTIDE SEQUENCE</scope>
    <source>
        <strain evidence="2">CHK188-11489</strain>
    </source>
</reference>
<dbReference type="Proteomes" id="UP000824105">
    <property type="component" value="Unassembled WGS sequence"/>
</dbReference>
<reference evidence="2" key="2">
    <citation type="submission" date="2021-04" db="EMBL/GenBank/DDBJ databases">
        <authorList>
            <person name="Gilroy R."/>
        </authorList>
    </citation>
    <scope>NUCLEOTIDE SEQUENCE</scope>
    <source>
        <strain evidence="2">CHK188-11489</strain>
    </source>
</reference>
<gene>
    <name evidence="2" type="ORF">H9724_05410</name>
</gene>
<organism evidence="2 3">
    <name type="scientific">Candidatus Gemmiger avistercoris</name>
    <dbReference type="NCBI Taxonomy" id="2838606"/>
    <lineage>
        <taxon>Bacteria</taxon>
        <taxon>Bacillati</taxon>
        <taxon>Bacillota</taxon>
        <taxon>Clostridia</taxon>
        <taxon>Eubacteriales</taxon>
        <taxon>Gemmiger</taxon>
    </lineage>
</organism>
<evidence type="ECO:0000256" key="1">
    <source>
        <dbReference type="SAM" id="MobiDB-lite"/>
    </source>
</evidence>
<name>A0A9D2FJ47_9FIRM</name>
<dbReference type="EMBL" id="DXBF01000050">
    <property type="protein sequence ID" value="HIZ62188.1"/>
    <property type="molecule type" value="Genomic_DNA"/>
</dbReference>
<feature type="compositionally biased region" description="Low complexity" evidence="1">
    <location>
        <begin position="43"/>
        <end position="62"/>
    </location>
</feature>
<feature type="compositionally biased region" description="Polar residues" evidence="1">
    <location>
        <begin position="1"/>
        <end position="11"/>
    </location>
</feature>
<sequence>MSIIPTNNFQCYKTPPPPPSTGSAHFPQGPAQNERRPGRQAGTAEPDAAEPETPATDASAEEASTKPETGKDDATVEGNGDGNGQVPPGQHEDEDGTIVNPGGNVAPGLNRGEHIDKPANPNKPDKPENPGAVALFESSERANQKQAPTAAVPLQIFSIIL</sequence>
<feature type="compositionally biased region" description="Basic and acidic residues" evidence="1">
    <location>
        <begin position="63"/>
        <end position="74"/>
    </location>
</feature>
<protein>
    <submittedName>
        <fullName evidence="2">Uncharacterized protein</fullName>
    </submittedName>
</protein>
<proteinExistence type="predicted"/>